<evidence type="ECO:0000256" key="1">
    <source>
        <dbReference type="ARBA" id="ARBA00004123"/>
    </source>
</evidence>
<organism evidence="5 6">
    <name type="scientific">Suillus plorans</name>
    <dbReference type="NCBI Taxonomy" id="116603"/>
    <lineage>
        <taxon>Eukaryota</taxon>
        <taxon>Fungi</taxon>
        <taxon>Dikarya</taxon>
        <taxon>Basidiomycota</taxon>
        <taxon>Agaricomycotina</taxon>
        <taxon>Agaricomycetes</taxon>
        <taxon>Agaricomycetidae</taxon>
        <taxon>Boletales</taxon>
        <taxon>Suillineae</taxon>
        <taxon>Suillaceae</taxon>
        <taxon>Suillus</taxon>
    </lineage>
</organism>
<dbReference type="RefSeq" id="XP_041163600.1">
    <property type="nucleotide sequence ID" value="XM_041299785.1"/>
</dbReference>
<keyword evidence="6" id="KW-1185">Reference proteome</keyword>
<dbReference type="AlphaFoldDB" id="A0A9P7J200"/>
<comment type="subcellular location">
    <subcellularLocation>
        <location evidence="1">Nucleus</location>
    </subcellularLocation>
</comment>
<keyword evidence="2" id="KW-0539">Nucleus</keyword>
<dbReference type="EMBL" id="JABBWE010000011">
    <property type="protein sequence ID" value="KAG1799203.1"/>
    <property type="molecule type" value="Genomic_DNA"/>
</dbReference>
<dbReference type="EMBL" id="JABBWE010000011">
    <property type="protein sequence ID" value="KAG1799201.1"/>
    <property type="molecule type" value="Genomic_DNA"/>
</dbReference>
<dbReference type="GO" id="GO:0005634">
    <property type="term" value="C:nucleus"/>
    <property type="evidence" value="ECO:0007669"/>
    <property type="project" value="UniProtKB-SubCell"/>
</dbReference>
<reference evidence="5" key="1">
    <citation type="journal article" date="2020" name="New Phytol.">
        <title>Comparative genomics reveals dynamic genome evolution in host specialist ectomycorrhizal fungi.</title>
        <authorList>
            <person name="Lofgren L.A."/>
            <person name="Nguyen N.H."/>
            <person name="Vilgalys R."/>
            <person name="Ruytinx J."/>
            <person name="Liao H.L."/>
            <person name="Branco S."/>
            <person name="Kuo A."/>
            <person name="LaButti K."/>
            <person name="Lipzen A."/>
            <person name="Andreopoulos W."/>
            <person name="Pangilinan J."/>
            <person name="Riley R."/>
            <person name="Hundley H."/>
            <person name="Na H."/>
            <person name="Barry K."/>
            <person name="Grigoriev I.V."/>
            <person name="Stajich J.E."/>
            <person name="Kennedy P.G."/>
        </authorList>
    </citation>
    <scope>NUCLEOTIDE SEQUENCE</scope>
    <source>
        <strain evidence="5">S12</strain>
    </source>
</reference>
<name>A0A9P7J200_9AGAM</name>
<dbReference type="GeneID" id="64593549"/>
<proteinExistence type="predicted"/>
<evidence type="ECO:0000256" key="2">
    <source>
        <dbReference type="ARBA" id="ARBA00023242"/>
    </source>
</evidence>
<sequence length="270" mass="30921">MPADRKGRRKPTAYEVSFPDEILTIDSNSTTEVPDHGKPYLPPSGTLVPEHKYFPVKRKSGGQKDTVYLLQDFAFFDWWQDMVLLPELDGHFELGSRDINGAGMICVEGHEPDFICIEPIQSYDINLADPDGSMYIETERARYCLGVPSAQYRSQFRKIFLPYRIIQTIMSSAKDQPGQEYKDFLTKFLKMEIVGDTPEEGDIWDCVPRLRHAIENLEGNLRVTTLVEFLLYSPRPQMMLRIIKPSGLGNMRRKAKAKKKPEVIDLTVSD</sequence>
<dbReference type="Pfam" id="PF12047">
    <property type="entry name" value="DNMT1-RFD"/>
    <property type="match status" value="1"/>
</dbReference>
<evidence type="ECO:0000259" key="3">
    <source>
        <dbReference type="Pfam" id="PF12047"/>
    </source>
</evidence>
<protein>
    <recommendedName>
        <fullName evidence="3">RFTS domain-containing protein</fullName>
    </recommendedName>
</protein>
<gene>
    <name evidence="4" type="ORF">HD556DRAFT_1305454</name>
    <name evidence="5" type="ORF">HD556DRAFT_1439618</name>
</gene>
<evidence type="ECO:0000313" key="6">
    <source>
        <dbReference type="Proteomes" id="UP000719766"/>
    </source>
</evidence>
<dbReference type="OrthoDB" id="2669926at2759"/>
<evidence type="ECO:0000313" key="5">
    <source>
        <dbReference type="EMBL" id="KAG1799203.1"/>
    </source>
</evidence>
<evidence type="ECO:0000313" key="4">
    <source>
        <dbReference type="EMBL" id="KAG1799201.1"/>
    </source>
</evidence>
<comment type="caution">
    <text evidence="5">The sequence shown here is derived from an EMBL/GenBank/DDBJ whole genome shotgun (WGS) entry which is preliminary data.</text>
</comment>
<dbReference type="InterPro" id="IPR022702">
    <property type="entry name" value="Cytosine_MeTrfase1_RFD"/>
</dbReference>
<accession>A0A9P7J200</accession>
<dbReference type="Proteomes" id="UP000719766">
    <property type="component" value="Unassembled WGS sequence"/>
</dbReference>
<feature type="domain" description="RFTS" evidence="3">
    <location>
        <begin position="115"/>
        <end position="187"/>
    </location>
</feature>